<keyword evidence="2" id="KW-0677">Repeat</keyword>
<name>A0A8T2Y3W8_POPDE</name>
<dbReference type="GO" id="GO:0008270">
    <property type="term" value="F:zinc ion binding"/>
    <property type="evidence" value="ECO:0007669"/>
    <property type="project" value="InterPro"/>
</dbReference>
<dbReference type="GO" id="GO:0009451">
    <property type="term" value="P:RNA modification"/>
    <property type="evidence" value="ECO:0007669"/>
    <property type="project" value="InterPro"/>
</dbReference>
<dbReference type="Pfam" id="PF20431">
    <property type="entry name" value="E_motif"/>
    <property type="match status" value="1"/>
</dbReference>
<feature type="domain" description="DYW" evidence="4">
    <location>
        <begin position="325"/>
        <end position="411"/>
    </location>
</feature>
<dbReference type="GO" id="GO:0003723">
    <property type="term" value="F:RNA binding"/>
    <property type="evidence" value="ECO:0007669"/>
    <property type="project" value="InterPro"/>
</dbReference>
<dbReference type="AlphaFoldDB" id="A0A8T2Y3W8"/>
<dbReference type="FunFam" id="1.25.40.10:FF:002781">
    <property type="entry name" value="Uncharacterized protein"/>
    <property type="match status" value="1"/>
</dbReference>
<dbReference type="NCBIfam" id="TIGR00756">
    <property type="entry name" value="PPR"/>
    <property type="match status" value="2"/>
</dbReference>
<dbReference type="Gene3D" id="1.25.40.10">
    <property type="entry name" value="Tetratricopeptide repeat domain"/>
    <property type="match status" value="2"/>
</dbReference>
<accession>A0A8T2Y3W8</accession>
<evidence type="ECO:0000256" key="3">
    <source>
        <dbReference type="PROSITE-ProRule" id="PRU00708"/>
    </source>
</evidence>
<feature type="repeat" description="PPR" evidence="3">
    <location>
        <begin position="94"/>
        <end position="124"/>
    </location>
</feature>
<evidence type="ECO:0000256" key="2">
    <source>
        <dbReference type="ARBA" id="ARBA00022737"/>
    </source>
</evidence>
<comment type="similarity">
    <text evidence="1">Belongs to the PPR family. PCMP-H subfamily.</text>
</comment>
<dbReference type="InterPro" id="IPR046848">
    <property type="entry name" value="E_motif"/>
</dbReference>
<dbReference type="InterPro" id="IPR046960">
    <property type="entry name" value="PPR_At4g14850-like_plant"/>
</dbReference>
<gene>
    <name evidence="5" type="ORF">H0E87_015108</name>
</gene>
<sequence length="411" mass="45637">MSGYVNMGRPQSALWLYTKMSESEVSPNGFTLATVINSCSILADLKTGKMVHAHVQILGLQGNLVVCSSLVDMYGKCNDVDGARMAFDSMSCRNVVSWTAMIAGYAQNGKGYEALEVFREFSSYMTERPNHFMLASVINACASLGRLVSGKVTHGAVIRGGYELNDVVASALVDMYAKCGSFLYSEKVFRRIRNPSVIPYTSMIVGALLWGTLLSSSRLHGRVDIAVEASKWLIEYNQQVAGAYVTLSNTYTLAGEWENAHSLRTEMELVGVHKEPGCSWIEIKDSIYVFYAGDLSCERGDEIISLLKELERRMMERGCVGGSTGLVFVDVEQEVKEKIVGLHSERLALAFGLISIPKGVTIRVMKNLRICSDCHEAFKLISKIVERDFVVRDVNRFHHFKDGSCTCKDFW</sequence>
<evidence type="ECO:0000313" key="6">
    <source>
        <dbReference type="Proteomes" id="UP000807159"/>
    </source>
</evidence>
<organism evidence="5 6">
    <name type="scientific">Populus deltoides</name>
    <name type="common">Eastern poplar</name>
    <name type="synonym">Eastern cottonwood</name>
    <dbReference type="NCBI Taxonomy" id="3696"/>
    <lineage>
        <taxon>Eukaryota</taxon>
        <taxon>Viridiplantae</taxon>
        <taxon>Streptophyta</taxon>
        <taxon>Embryophyta</taxon>
        <taxon>Tracheophyta</taxon>
        <taxon>Spermatophyta</taxon>
        <taxon>Magnoliopsida</taxon>
        <taxon>eudicotyledons</taxon>
        <taxon>Gunneridae</taxon>
        <taxon>Pentapetalae</taxon>
        <taxon>rosids</taxon>
        <taxon>fabids</taxon>
        <taxon>Malpighiales</taxon>
        <taxon>Salicaceae</taxon>
        <taxon>Saliceae</taxon>
        <taxon>Populus</taxon>
    </lineage>
</organism>
<dbReference type="PANTHER" id="PTHR47926:SF449">
    <property type="entry name" value="PENTATRICOPEPTIDE REPEAT-CONTAINING PROTEIN"/>
    <property type="match status" value="1"/>
</dbReference>
<comment type="caution">
    <text evidence="5">The sequence shown here is derived from an EMBL/GenBank/DDBJ whole genome shotgun (WGS) entry which is preliminary data.</text>
</comment>
<dbReference type="PROSITE" id="PS51375">
    <property type="entry name" value="PPR"/>
    <property type="match status" value="2"/>
</dbReference>
<reference evidence="5" key="1">
    <citation type="journal article" date="2021" name="J. Hered.">
        <title>Genome Assembly of Salicaceae Populus deltoides (Eastern Cottonwood) I-69 Based on Nanopore Sequencing and Hi-C Technologies.</title>
        <authorList>
            <person name="Bai S."/>
            <person name="Wu H."/>
            <person name="Zhang J."/>
            <person name="Pan Z."/>
            <person name="Zhao W."/>
            <person name="Li Z."/>
            <person name="Tong C."/>
        </authorList>
    </citation>
    <scope>NUCLEOTIDE SEQUENCE</scope>
    <source>
        <tissue evidence="5">Leaf</tissue>
    </source>
</reference>
<dbReference type="Proteomes" id="UP000807159">
    <property type="component" value="Chromosome 8"/>
</dbReference>
<evidence type="ECO:0000313" key="5">
    <source>
        <dbReference type="EMBL" id="KAH8499742.1"/>
    </source>
</evidence>
<evidence type="ECO:0000259" key="4">
    <source>
        <dbReference type="Pfam" id="PF14432"/>
    </source>
</evidence>
<dbReference type="Pfam" id="PF14432">
    <property type="entry name" value="DYW_deaminase"/>
    <property type="match status" value="1"/>
</dbReference>
<feature type="repeat" description="PPR" evidence="3">
    <location>
        <begin position="1"/>
        <end position="27"/>
    </location>
</feature>
<dbReference type="EMBL" id="JACEGQ020000008">
    <property type="protein sequence ID" value="KAH8499742.1"/>
    <property type="molecule type" value="Genomic_DNA"/>
</dbReference>
<protein>
    <recommendedName>
        <fullName evidence="4">DYW domain-containing protein</fullName>
    </recommendedName>
</protein>
<dbReference type="InterPro" id="IPR011990">
    <property type="entry name" value="TPR-like_helical_dom_sf"/>
</dbReference>
<dbReference type="Pfam" id="PF01535">
    <property type="entry name" value="PPR"/>
    <property type="match status" value="3"/>
</dbReference>
<proteinExistence type="inferred from homology"/>
<keyword evidence="6" id="KW-1185">Reference proteome</keyword>
<dbReference type="InterPro" id="IPR002885">
    <property type="entry name" value="PPR_rpt"/>
</dbReference>
<evidence type="ECO:0000256" key="1">
    <source>
        <dbReference type="ARBA" id="ARBA00006643"/>
    </source>
</evidence>
<dbReference type="InterPro" id="IPR032867">
    <property type="entry name" value="DYW_dom"/>
</dbReference>
<dbReference type="PANTHER" id="PTHR47926">
    <property type="entry name" value="PENTATRICOPEPTIDE REPEAT-CONTAINING PROTEIN"/>
    <property type="match status" value="1"/>
</dbReference>